<evidence type="ECO:0000256" key="3">
    <source>
        <dbReference type="ARBA" id="ARBA00022723"/>
    </source>
</evidence>
<dbReference type="SUPFAM" id="SSF56209">
    <property type="entry name" value="Nitrile hydratase alpha chain"/>
    <property type="match status" value="1"/>
</dbReference>
<evidence type="ECO:0000256" key="2">
    <source>
        <dbReference type="ARBA" id="ARBA00013079"/>
    </source>
</evidence>
<dbReference type="InterPro" id="IPR018141">
    <property type="entry name" value="Nitrile_hydratase_asu"/>
</dbReference>
<dbReference type="InterPro" id="IPR023900">
    <property type="entry name" value="CN_Hdrtase_asu/SCN_Hdrlase_gsu"/>
</dbReference>
<proteinExistence type="inferred from homology"/>
<comment type="caution">
    <text evidence="7">The sequence shown here is derived from an EMBL/GenBank/DDBJ whole genome shotgun (WGS) entry which is preliminary data.</text>
</comment>
<dbReference type="Pfam" id="PF02979">
    <property type="entry name" value="NHase_alpha"/>
    <property type="match status" value="1"/>
</dbReference>
<dbReference type="EMBL" id="JASVWF010000002">
    <property type="protein sequence ID" value="MDL5156087.1"/>
    <property type="molecule type" value="Genomic_DNA"/>
</dbReference>
<dbReference type="PIRSF" id="PIRSF001426">
    <property type="entry name" value="NHase_alpha"/>
    <property type="match status" value="1"/>
</dbReference>
<evidence type="ECO:0000256" key="5">
    <source>
        <dbReference type="ARBA" id="ARBA00044877"/>
    </source>
</evidence>
<evidence type="ECO:0000313" key="7">
    <source>
        <dbReference type="EMBL" id="MDL5156087.1"/>
    </source>
</evidence>
<dbReference type="InterPro" id="IPR036648">
    <property type="entry name" value="CN_Hdrase_a/SCN_Hdrase_g_sf"/>
</dbReference>
<dbReference type="InterPro" id="IPR004232">
    <property type="entry name" value="CN_Hdrtase_a/SCN_Hdrlase_g"/>
</dbReference>
<reference evidence="7 8" key="1">
    <citation type="submission" date="2023-06" db="EMBL/GenBank/DDBJ databases">
        <title>Actinomycetospora Odt1-22.</title>
        <authorList>
            <person name="Supong K."/>
        </authorList>
    </citation>
    <scope>NUCLEOTIDE SEQUENCE [LARGE SCALE GENOMIC DNA]</scope>
    <source>
        <strain evidence="7 8">Odt1-22</strain>
    </source>
</reference>
<dbReference type="GO" id="GO:0018822">
    <property type="term" value="F:nitrile hydratase activity"/>
    <property type="evidence" value="ECO:0007669"/>
    <property type="project" value="UniProtKB-EC"/>
</dbReference>
<evidence type="ECO:0000313" key="8">
    <source>
        <dbReference type="Proteomes" id="UP001231924"/>
    </source>
</evidence>
<gene>
    <name evidence="7" type="primary">nthA</name>
    <name evidence="7" type="ORF">QRT03_08985</name>
</gene>
<accession>A0ABT7M7T1</accession>
<dbReference type="EC" id="4.2.1.84" evidence="2"/>
<dbReference type="RefSeq" id="WP_286052327.1">
    <property type="nucleotide sequence ID" value="NZ_JASVWF010000002.1"/>
</dbReference>
<dbReference type="Gene3D" id="3.90.330.10">
    <property type="entry name" value="Nitrile hydratase alpha /Thiocyanate hydrolase gamma"/>
    <property type="match status" value="1"/>
</dbReference>
<organism evidence="7 8">
    <name type="scientific">Actinomycetospora termitidis</name>
    <dbReference type="NCBI Taxonomy" id="3053470"/>
    <lineage>
        <taxon>Bacteria</taxon>
        <taxon>Bacillati</taxon>
        <taxon>Actinomycetota</taxon>
        <taxon>Actinomycetes</taxon>
        <taxon>Pseudonocardiales</taxon>
        <taxon>Pseudonocardiaceae</taxon>
        <taxon>Actinomycetospora</taxon>
    </lineage>
</organism>
<name>A0ABT7M7T1_9PSEU</name>
<keyword evidence="3" id="KW-0479">Metal-binding</keyword>
<evidence type="ECO:0000256" key="1">
    <source>
        <dbReference type="ARBA" id="ARBA00009363"/>
    </source>
</evidence>
<evidence type="ECO:0000256" key="4">
    <source>
        <dbReference type="ARBA" id="ARBA00023239"/>
    </source>
</evidence>
<protein>
    <recommendedName>
        <fullName evidence="2">nitrile hydratase</fullName>
        <ecNumber evidence="2">4.2.1.84</ecNumber>
    </recommendedName>
</protein>
<comment type="similarity">
    <text evidence="1">Belongs to the nitrile hydratase subunit alpha family.</text>
</comment>
<evidence type="ECO:0000259" key="6">
    <source>
        <dbReference type="Pfam" id="PF02979"/>
    </source>
</evidence>
<keyword evidence="8" id="KW-1185">Reference proteome</keyword>
<keyword evidence="4 7" id="KW-0456">Lyase</keyword>
<feature type="domain" description="Nitrile hydratase alpha/Thiocyanate hydrolase gamma" evidence="6">
    <location>
        <begin position="21"/>
        <end position="203"/>
    </location>
</feature>
<dbReference type="NCBIfam" id="TIGR01323">
    <property type="entry name" value="nitrile_alph"/>
    <property type="match status" value="1"/>
</dbReference>
<dbReference type="Proteomes" id="UP001231924">
    <property type="component" value="Unassembled WGS sequence"/>
</dbReference>
<sequence>MTSTDDKIQPVAGLSRHSDAELAARAKAMESILVEKGIIGSDAIDYMSSVYENEVGPQIGAKVVAKAWTDPEFKARLLADATKACEELGFGGMQGEEMIALEDTESVHHMVVCTLCSCYPWPVLGLPPNWYKYPAYRSRAVRDPRGVMKEFGLDLPESVEVRVWDSSAELRYFVLPMRPEGTDGWTEEQLEALVTRDAMIGVGGVQSPGA</sequence>
<comment type="catalytic activity">
    <reaction evidence="5">
        <text>an aliphatic primary amide = an aliphatic nitrile + H2O</text>
        <dbReference type="Rhea" id="RHEA:12673"/>
        <dbReference type="ChEBI" id="CHEBI:15377"/>
        <dbReference type="ChEBI" id="CHEBI:65285"/>
        <dbReference type="ChEBI" id="CHEBI:80291"/>
        <dbReference type="EC" id="4.2.1.84"/>
    </reaction>
</comment>